<reference evidence="2" key="1">
    <citation type="journal article" date="2012" name="Nat. Genet.">
        <title>Lifestyle transitions in plant pathogenic Colletotrichum fungi deciphered by genome and transcriptome analyses.</title>
        <authorList>
            <person name="O'Connell R.J."/>
            <person name="Thon M.R."/>
            <person name="Hacquard S."/>
            <person name="Amyotte S.G."/>
            <person name="Kleemann J."/>
            <person name="Torres M.F."/>
            <person name="Damm U."/>
            <person name="Buiate E.A."/>
            <person name="Epstein L."/>
            <person name="Alkan N."/>
            <person name="Altmueller J."/>
            <person name="Alvarado-Balderrama L."/>
            <person name="Bauser C.A."/>
            <person name="Becker C."/>
            <person name="Birren B.W."/>
            <person name="Chen Z."/>
            <person name="Choi J."/>
            <person name="Crouch J.A."/>
            <person name="Duvick J.P."/>
            <person name="Farman M.A."/>
            <person name="Gan P."/>
            <person name="Heiman D."/>
            <person name="Henrissat B."/>
            <person name="Howard R.J."/>
            <person name="Kabbage M."/>
            <person name="Koch C."/>
            <person name="Kracher B."/>
            <person name="Kubo Y."/>
            <person name="Law A.D."/>
            <person name="Lebrun M.-H."/>
            <person name="Lee Y.-H."/>
            <person name="Miyara I."/>
            <person name="Moore N."/>
            <person name="Neumann U."/>
            <person name="Nordstroem K."/>
            <person name="Panaccione D.G."/>
            <person name="Panstruga R."/>
            <person name="Place M."/>
            <person name="Proctor R.H."/>
            <person name="Prusky D."/>
            <person name="Rech G."/>
            <person name="Reinhardt R."/>
            <person name="Rollins J.A."/>
            <person name="Rounsley S."/>
            <person name="Schardl C.L."/>
            <person name="Schwartz D.C."/>
            <person name="Shenoy N."/>
            <person name="Shirasu K."/>
            <person name="Sikhakolli U.R."/>
            <person name="Stueber K."/>
            <person name="Sukno S.A."/>
            <person name="Sweigard J.A."/>
            <person name="Takano Y."/>
            <person name="Takahara H."/>
            <person name="Trail F."/>
            <person name="van der Does H.C."/>
            <person name="Voll L.M."/>
            <person name="Will I."/>
            <person name="Young S."/>
            <person name="Zeng Q."/>
            <person name="Zhang J."/>
            <person name="Zhou S."/>
            <person name="Dickman M.B."/>
            <person name="Schulze-Lefert P."/>
            <person name="Ver Loren van Themaat E."/>
            <person name="Ma L.-J."/>
            <person name="Vaillancourt L.J."/>
        </authorList>
    </citation>
    <scope>NUCLEOTIDE SEQUENCE [LARGE SCALE GENOMIC DNA]</scope>
    <source>
        <strain evidence="2">M1.001 / M2 / FGSC 10212</strain>
    </source>
</reference>
<dbReference type="VEuPathDB" id="FungiDB:GLRG_00762"/>
<proteinExistence type="predicted"/>
<organism evidence="2">
    <name type="scientific">Colletotrichum graminicola (strain M1.001 / M2 / FGSC 10212)</name>
    <name type="common">Maize anthracnose fungus</name>
    <name type="synonym">Glomerella graminicola</name>
    <dbReference type="NCBI Taxonomy" id="645133"/>
    <lineage>
        <taxon>Eukaryota</taxon>
        <taxon>Fungi</taxon>
        <taxon>Dikarya</taxon>
        <taxon>Ascomycota</taxon>
        <taxon>Pezizomycotina</taxon>
        <taxon>Sordariomycetes</taxon>
        <taxon>Hypocreomycetidae</taxon>
        <taxon>Glomerellales</taxon>
        <taxon>Glomerellaceae</taxon>
        <taxon>Colletotrichum</taxon>
        <taxon>Colletotrichum graminicola species complex</taxon>
    </lineage>
</organism>
<sequence length="85" mass="9839">MAMGEKKKNKKKYLLPRPRISYTPAGQALAPKTRLAAFRGDLARFRPAQPTCMPSWSWSWSYTTRLTCTDFRLGIFSRPLLQRDC</sequence>
<dbReference type="Proteomes" id="UP000008782">
    <property type="component" value="Unassembled WGS sequence"/>
</dbReference>
<dbReference type="HOGENOM" id="CLU_2512495_0_0_1"/>
<gene>
    <name evidence="1" type="ORF">GLRG_00762</name>
</gene>
<evidence type="ECO:0000313" key="2">
    <source>
        <dbReference type="Proteomes" id="UP000008782"/>
    </source>
</evidence>
<dbReference type="RefSeq" id="XP_008089638.1">
    <property type="nucleotide sequence ID" value="XM_008091447.1"/>
</dbReference>
<dbReference type="GeneID" id="24406127"/>
<evidence type="ECO:0000313" key="1">
    <source>
        <dbReference type="EMBL" id="EFQ25618.1"/>
    </source>
</evidence>
<accession>E3Q3L6</accession>
<protein>
    <submittedName>
        <fullName evidence="1">Uncharacterized protein</fullName>
    </submittedName>
</protein>
<dbReference type="AlphaFoldDB" id="E3Q3L6"/>
<dbReference type="EMBL" id="GG697332">
    <property type="protein sequence ID" value="EFQ25618.1"/>
    <property type="molecule type" value="Genomic_DNA"/>
</dbReference>
<name>E3Q3L6_COLGM</name>
<keyword evidence="2" id="KW-1185">Reference proteome</keyword>